<organism evidence="2 3">
    <name type="scientific">Solea senegalensis</name>
    <name type="common">Senegalese sole</name>
    <dbReference type="NCBI Taxonomy" id="28829"/>
    <lineage>
        <taxon>Eukaryota</taxon>
        <taxon>Metazoa</taxon>
        <taxon>Chordata</taxon>
        <taxon>Craniata</taxon>
        <taxon>Vertebrata</taxon>
        <taxon>Euteleostomi</taxon>
        <taxon>Actinopterygii</taxon>
        <taxon>Neopterygii</taxon>
        <taxon>Teleostei</taxon>
        <taxon>Neoteleostei</taxon>
        <taxon>Acanthomorphata</taxon>
        <taxon>Carangaria</taxon>
        <taxon>Pleuronectiformes</taxon>
        <taxon>Pleuronectoidei</taxon>
        <taxon>Soleidae</taxon>
        <taxon>Solea</taxon>
    </lineage>
</organism>
<evidence type="ECO:0000313" key="2">
    <source>
        <dbReference type="EMBL" id="KAG7494148.1"/>
    </source>
</evidence>
<feature type="signal peptide" evidence="1">
    <location>
        <begin position="1"/>
        <end position="28"/>
    </location>
</feature>
<gene>
    <name evidence="2" type="ORF">JOB18_024369</name>
</gene>
<comment type="caution">
    <text evidence="2">The sequence shown here is derived from an EMBL/GenBank/DDBJ whole genome shotgun (WGS) entry which is preliminary data.</text>
</comment>
<sequence length="71" mass="7825">APIHSSLNQRTRLLAFTMCLMYLPSVSGCCPGALTTTSPQGISCFSWPRSSTSSRWHHQRCYVLHSGRGAQ</sequence>
<proteinExistence type="predicted"/>
<dbReference type="EMBL" id="JAGKHQ010000016">
    <property type="protein sequence ID" value="KAG7494148.1"/>
    <property type="molecule type" value="Genomic_DNA"/>
</dbReference>
<dbReference type="Proteomes" id="UP000693946">
    <property type="component" value="Linkage Group LG4"/>
</dbReference>
<feature type="non-terminal residue" evidence="2">
    <location>
        <position position="71"/>
    </location>
</feature>
<reference evidence="2 3" key="1">
    <citation type="journal article" date="2021" name="Sci. Rep.">
        <title>Chromosome anchoring in Senegalese sole (Solea senegalensis) reveals sex-associated markers and genome rearrangements in flatfish.</title>
        <authorList>
            <person name="Guerrero-Cozar I."/>
            <person name="Gomez-Garrido J."/>
            <person name="Berbel C."/>
            <person name="Martinez-Blanch J.F."/>
            <person name="Alioto T."/>
            <person name="Claros M.G."/>
            <person name="Gagnaire P.A."/>
            <person name="Manchado M."/>
        </authorList>
    </citation>
    <scope>NUCLEOTIDE SEQUENCE [LARGE SCALE GENOMIC DNA]</scope>
    <source>
        <strain evidence="2">Sse05_10M</strain>
    </source>
</reference>
<keyword evidence="3" id="KW-1185">Reference proteome</keyword>
<feature type="non-terminal residue" evidence="2">
    <location>
        <position position="1"/>
    </location>
</feature>
<name>A0AAV6QM46_SOLSE</name>
<protein>
    <submittedName>
        <fullName evidence="2">Uncharacterized protein</fullName>
    </submittedName>
</protein>
<evidence type="ECO:0000256" key="1">
    <source>
        <dbReference type="SAM" id="SignalP"/>
    </source>
</evidence>
<feature type="chain" id="PRO_5043372386" evidence="1">
    <location>
        <begin position="29"/>
        <end position="71"/>
    </location>
</feature>
<dbReference type="AlphaFoldDB" id="A0AAV6QM46"/>
<keyword evidence="1" id="KW-0732">Signal</keyword>
<evidence type="ECO:0000313" key="3">
    <source>
        <dbReference type="Proteomes" id="UP000693946"/>
    </source>
</evidence>
<accession>A0AAV6QM46</accession>